<dbReference type="AlphaFoldDB" id="A0A7W1XCN7"/>
<reference evidence="1 2" key="1">
    <citation type="submission" date="2020-07" db="EMBL/GenBank/DDBJ databases">
        <authorList>
            <person name="Feng H."/>
        </authorList>
    </citation>
    <scope>NUCLEOTIDE SEQUENCE [LARGE SCALE GENOMIC DNA]</scope>
    <source>
        <strain evidence="2">s-11</strain>
    </source>
</reference>
<dbReference type="EMBL" id="JACEIP010000031">
    <property type="protein sequence ID" value="MBA4544181.1"/>
    <property type="molecule type" value="Genomic_DNA"/>
</dbReference>
<protein>
    <submittedName>
        <fullName evidence="1">Uncharacterized protein</fullName>
    </submittedName>
</protein>
<dbReference type="Proteomes" id="UP000530514">
    <property type="component" value="Unassembled WGS sequence"/>
</dbReference>
<accession>A0A7W1XCN7</accession>
<evidence type="ECO:0000313" key="2">
    <source>
        <dbReference type="Proteomes" id="UP000530514"/>
    </source>
</evidence>
<dbReference type="RefSeq" id="WP_033101621.1">
    <property type="nucleotide sequence ID" value="NZ_JACEIP010000031.1"/>
</dbReference>
<comment type="caution">
    <text evidence="1">The sequence shown here is derived from an EMBL/GenBank/DDBJ whole genome shotgun (WGS) entry which is preliminary data.</text>
</comment>
<evidence type="ECO:0000313" key="1">
    <source>
        <dbReference type="EMBL" id="MBA4544181.1"/>
    </source>
</evidence>
<proteinExistence type="predicted"/>
<organism evidence="1 2">
    <name type="scientific">Thermoactinomyces daqus</name>
    <dbReference type="NCBI Taxonomy" id="1329516"/>
    <lineage>
        <taxon>Bacteria</taxon>
        <taxon>Bacillati</taxon>
        <taxon>Bacillota</taxon>
        <taxon>Bacilli</taxon>
        <taxon>Bacillales</taxon>
        <taxon>Thermoactinomycetaceae</taxon>
        <taxon>Thermoactinomyces</taxon>
    </lineage>
</organism>
<gene>
    <name evidence="1" type="ORF">H1164_15060</name>
</gene>
<keyword evidence="2" id="KW-1185">Reference proteome</keyword>
<sequence length="149" mass="17569">MNIPFRIVTPRNIYYVYADFWDGWDENGYPKSYYDLTIYDQHPRASKKPWQTDHEPIFEFGTIPARGNPPALFARKIIEEIELEFKYAEELAEKNNVIRMPGAEDIPVEGDEETEETVISDWATGKTEKITWKRVQKLIGKQKRRRASK</sequence>
<name>A0A7W1XCN7_9BACL</name>